<name>A0A158QB13_ENTVE</name>
<evidence type="ECO:0000256" key="1">
    <source>
        <dbReference type="ARBA" id="ARBA00004300"/>
    </source>
</evidence>
<evidence type="ECO:0000256" key="8">
    <source>
        <dbReference type="ARBA" id="ARBA00022840"/>
    </source>
</evidence>
<evidence type="ECO:0000256" key="11">
    <source>
        <dbReference type="PROSITE-ProRule" id="PRU10141"/>
    </source>
</evidence>
<dbReference type="PROSITE" id="PS50011">
    <property type="entry name" value="PROTEIN_KINASE_DOM"/>
    <property type="match status" value="1"/>
</dbReference>
<keyword evidence="9" id="KW-0963">Cytoplasm</keyword>
<comment type="subcellular location">
    <subcellularLocation>
        <location evidence="1">Cytoplasm</location>
        <location evidence="1">Cytoskeleton</location>
        <location evidence="1">Microtubule organizing center</location>
        <location evidence="1">Centrosome</location>
    </subcellularLocation>
    <subcellularLocation>
        <location evidence="2">Cytoplasm</location>
        <location evidence="2">Cytoskeleton</location>
        <location evidence="2">Spindle pole</location>
    </subcellularLocation>
</comment>
<dbReference type="EC" id="2.7.11.34" evidence="10"/>
<dbReference type="OrthoDB" id="248923at2759"/>
<dbReference type="PIRSF" id="PIRSF000654">
    <property type="entry name" value="Integrin-linked_kinase"/>
    <property type="match status" value="1"/>
</dbReference>
<keyword evidence="5" id="KW-0808">Transferase</keyword>
<dbReference type="PROSITE" id="PS00107">
    <property type="entry name" value="PROTEIN_KINASE_ATP"/>
    <property type="match status" value="1"/>
</dbReference>
<evidence type="ECO:0000313" key="16">
    <source>
        <dbReference type="WBParaSite" id="EVEC_0000785001-mRNA-1"/>
    </source>
</evidence>
<dbReference type="Gene3D" id="1.10.510.10">
    <property type="entry name" value="Transferase(Phosphotransferase) domain 1"/>
    <property type="match status" value="1"/>
</dbReference>
<dbReference type="GO" id="GO:0005813">
    <property type="term" value="C:centrosome"/>
    <property type="evidence" value="ECO:0007669"/>
    <property type="project" value="UniProtKB-SubCell"/>
</dbReference>
<evidence type="ECO:0000256" key="6">
    <source>
        <dbReference type="ARBA" id="ARBA00022741"/>
    </source>
</evidence>
<organism evidence="16">
    <name type="scientific">Enterobius vermicularis</name>
    <name type="common">Human pinworm</name>
    <dbReference type="NCBI Taxonomy" id="51028"/>
    <lineage>
        <taxon>Eukaryota</taxon>
        <taxon>Metazoa</taxon>
        <taxon>Ecdysozoa</taxon>
        <taxon>Nematoda</taxon>
        <taxon>Chromadorea</taxon>
        <taxon>Rhabditida</taxon>
        <taxon>Spirurina</taxon>
        <taxon>Oxyuridomorpha</taxon>
        <taxon>Oxyuroidea</taxon>
        <taxon>Oxyuridae</taxon>
        <taxon>Enterobius</taxon>
    </lineage>
</organism>
<dbReference type="SMART" id="SM00220">
    <property type="entry name" value="S_TKc"/>
    <property type="match status" value="1"/>
</dbReference>
<keyword evidence="7" id="KW-0418">Kinase</keyword>
<dbReference type="FunFam" id="1.10.510.10:FF:000148">
    <property type="entry name" value="Serine/threonine-protein kinase Nek7"/>
    <property type="match status" value="1"/>
</dbReference>
<comment type="similarity">
    <text evidence="3">Belongs to the protein kinase superfamily. NEK Ser/Thr protein kinase family. NIMA subfamily.</text>
</comment>
<dbReference type="PANTHER" id="PTHR43289:SF6">
    <property type="entry name" value="SERINE_THREONINE-PROTEIN KINASE NEKL-3"/>
    <property type="match status" value="1"/>
</dbReference>
<dbReference type="PRINTS" id="PR00109">
    <property type="entry name" value="TYRKINASE"/>
</dbReference>
<evidence type="ECO:0000256" key="5">
    <source>
        <dbReference type="ARBA" id="ARBA00022679"/>
    </source>
</evidence>
<evidence type="ECO:0000256" key="2">
    <source>
        <dbReference type="ARBA" id="ARBA00004647"/>
    </source>
</evidence>
<reference evidence="14 15" key="2">
    <citation type="submission" date="2018-10" db="EMBL/GenBank/DDBJ databases">
        <authorList>
            <consortium name="Pathogen Informatics"/>
        </authorList>
    </citation>
    <scope>NUCLEOTIDE SEQUENCE [LARGE SCALE GENOMIC DNA]</scope>
</reference>
<dbReference type="SUPFAM" id="SSF56112">
    <property type="entry name" value="Protein kinase-like (PK-like)"/>
    <property type="match status" value="1"/>
</dbReference>
<dbReference type="InterPro" id="IPR000719">
    <property type="entry name" value="Prot_kinase_dom"/>
</dbReference>
<reference evidence="16" key="1">
    <citation type="submission" date="2016-04" db="UniProtKB">
        <authorList>
            <consortium name="WormBaseParasite"/>
        </authorList>
    </citation>
    <scope>IDENTIFICATION</scope>
</reference>
<evidence type="ECO:0000256" key="12">
    <source>
        <dbReference type="RuleBase" id="RU000304"/>
    </source>
</evidence>
<dbReference type="AlphaFoldDB" id="A0A158QB13"/>
<evidence type="ECO:0000256" key="9">
    <source>
        <dbReference type="ARBA" id="ARBA00023212"/>
    </source>
</evidence>
<protein>
    <recommendedName>
        <fullName evidence="10">NEK6-subfamily protein kinase</fullName>
        <ecNumber evidence="10">2.7.11.34</ecNumber>
    </recommendedName>
</protein>
<keyword evidence="15" id="KW-1185">Reference proteome</keyword>
<dbReference type="GO" id="GO:0000922">
    <property type="term" value="C:spindle pole"/>
    <property type="evidence" value="ECO:0007669"/>
    <property type="project" value="UniProtKB-SubCell"/>
</dbReference>
<accession>A0A158QB13</accession>
<dbReference type="STRING" id="51028.A0A158QB13"/>
<dbReference type="GO" id="GO:0005524">
    <property type="term" value="F:ATP binding"/>
    <property type="evidence" value="ECO:0007669"/>
    <property type="project" value="UniProtKB-UniRule"/>
</dbReference>
<keyword evidence="6 11" id="KW-0547">Nucleotide-binding</keyword>
<evidence type="ECO:0000256" key="10">
    <source>
        <dbReference type="ARBA" id="ARBA00039067"/>
    </source>
</evidence>
<proteinExistence type="inferred from homology"/>
<dbReference type="InterPro" id="IPR017441">
    <property type="entry name" value="Protein_kinase_ATP_BS"/>
</dbReference>
<feature type="domain" description="Protein kinase" evidence="13">
    <location>
        <begin position="20"/>
        <end position="285"/>
    </location>
</feature>
<dbReference type="PANTHER" id="PTHR43289">
    <property type="entry name" value="MITOGEN-ACTIVATED PROTEIN KINASE KINASE KINASE 20-RELATED"/>
    <property type="match status" value="1"/>
</dbReference>
<dbReference type="GO" id="GO:0006950">
    <property type="term" value="P:response to stress"/>
    <property type="evidence" value="ECO:0007669"/>
    <property type="project" value="UniProtKB-ARBA"/>
</dbReference>
<keyword evidence="9" id="KW-0206">Cytoskeleton</keyword>
<dbReference type="Proteomes" id="UP000274131">
    <property type="component" value="Unassembled WGS sequence"/>
</dbReference>
<evidence type="ECO:0000256" key="7">
    <source>
        <dbReference type="ARBA" id="ARBA00022777"/>
    </source>
</evidence>
<dbReference type="InterPro" id="IPR001245">
    <property type="entry name" value="Ser-Thr/Tyr_kinase_cat_dom"/>
</dbReference>
<sequence>MTSEQICDDLAIRYGTLEAFEIEKKIGKGQFSDVHRARCKEDGRKVALKRIKVYEMTDQKAIEDCQKEIHLHEKLDHVNIIKCYTSFIEDGQMYIVLELADGGDLNRLIRYYKSIRSLIPERIIWRYFVQIIRGLEHMHSRRILHRDIKPANVFITADETVKLGDLGLGRLFSFKTTAAHSLVGTPYYMSPERIKDAGYSFKSDMWSIGCLLYEMVALQSPFYGDKQNLLSLCKKIENCEYPPLPSDIYSEQIRDLIARCLSAIDTERPDVWEVLDVAERLNTYFNVNAEKIILYFLT</sequence>
<evidence type="ECO:0000313" key="14">
    <source>
        <dbReference type="EMBL" id="VDD92583.1"/>
    </source>
</evidence>
<dbReference type="GO" id="GO:0004674">
    <property type="term" value="F:protein serine/threonine kinase activity"/>
    <property type="evidence" value="ECO:0007669"/>
    <property type="project" value="UniProtKB-KW"/>
</dbReference>
<evidence type="ECO:0000313" key="15">
    <source>
        <dbReference type="Proteomes" id="UP000274131"/>
    </source>
</evidence>
<dbReference type="Gene3D" id="3.30.200.20">
    <property type="entry name" value="Phosphorylase Kinase, domain 1"/>
    <property type="match status" value="1"/>
</dbReference>
<dbReference type="WBParaSite" id="EVEC_0000785001-mRNA-1">
    <property type="protein sequence ID" value="EVEC_0000785001-mRNA-1"/>
    <property type="gene ID" value="EVEC_0000785001"/>
</dbReference>
<keyword evidence="8 11" id="KW-0067">ATP-binding</keyword>
<dbReference type="InterPro" id="IPR011009">
    <property type="entry name" value="Kinase-like_dom_sf"/>
</dbReference>
<dbReference type="InterPro" id="IPR008271">
    <property type="entry name" value="Ser/Thr_kinase_AS"/>
</dbReference>
<dbReference type="FunFam" id="3.30.200.20:FF:000042">
    <property type="entry name" value="Aurora kinase A"/>
    <property type="match status" value="1"/>
</dbReference>
<keyword evidence="4 12" id="KW-0723">Serine/threonine-protein kinase</keyword>
<dbReference type="Pfam" id="PF00069">
    <property type="entry name" value="Pkinase"/>
    <property type="match status" value="1"/>
</dbReference>
<evidence type="ECO:0000259" key="13">
    <source>
        <dbReference type="PROSITE" id="PS50011"/>
    </source>
</evidence>
<feature type="binding site" evidence="11">
    <location>
        <position position="49"/>
    </location>
    <ligand>
        <name>ATP</name>
        <dbReference type="ChEBI" id="CHEBI:30616"/>
    </ligand>
</feature>
<evidence type="ECO:0000256" key="4">
    <source>
        <dbReference type="ARBA" id="ARBA00022527"/>
    </source>
</evidence>
<evidence type="ECO:0000256" key="3">
    <source>
        <dbReference type="ARBA" id="ARBA00010886"/>
    </source>
</evidence>
<dbReference type="EMBL" id="UXUI01008877">
    <property type="protein sequence ID" value="VDD92583.1"/>
    <property type="molecule type" value="Genomic_DNA"/>
</dbReference>
<dbReference type="PROSITE" id="PS00108">
    <property type="entry name" value="PROTEIN_KINASE_ST"/>
    <property type="match status" value="1"/>
</dbReference>
<gene>
    <name evidence="14" type="ORF">EVEC_LOCUS7334</name>
</gene>
<dbReference type="CDD" id="cd08224">
    <property type="entry name" value="STKc_Nek6_7"/>
    <property type="match status" value="1"/>
</dbReference>